<dbReference type="EMBL" id="CP011797">
    <property type="protein sequence ID" value="ATX76091.1"/>
    <property type="molecule type" value="Genomic_DNA"/>
</dbReference>
<dbReference type="PANTHER" id="PTHR32089">
    <property type="entry name" value="METHYL-ACCEPTING CHEMOTAXIS PROTEIN MCPB"/>
    <property type="match status" value="1"/>
</dbReference>
<dbReference type="InterPro" id="IPR003660">
    <property type="entry name" value="HAMP_dom"/>
</dbReference>
<dbReference type="SUPFAM" id="SSF58104">
    <property type="entry name" value="Methyl-accepting chemotaxis protein (MCP) signaling domain"/>
    <property type="match status" value="1"/>
</dbReference>
<sequence>MNHLTIKHLTGLLALLALALSIVLALFVYTDVRLLRQMLAKNETVLLPIIRQGYEARINTIQVQQWLTDISATRAQDGLNDGFDEAKSAYQNFRQNIQQLLALDPANEALYRAILPVFDAYYGAGKNMAQAYIDGGPAAGNLLMTPFDDSAAAIGAKLDQLHQQIELLARQNIAQAQSTISRHIVTLLASFAALAAILLLMFVFVVVRVATPAHKIAERLSAIADGDLTHDLDDGRRDELGAIVTASSRIGAKFQHFISQIVGGSNLNSAYSYALLFSMQDATEVIEHQVQESARIVAEVEALMASTRAMQEAVQQTVLETGDAREQVNASRTNLGDANTIVRELEQHLDHAEVAITDLAGQCQSINTVVSTISGIADQTNLLALNAAIEAARAGEQGRGFAVVADEVRALAQRTQESTGEIRQTVDALQKLADTAVTTINQNKAVAARNAALSEDVIESLSKTFGYIEAIYRSNQRVHDITEIQLSNVQTISARTQMIEDLSAQVMHKIGRSDRLSGYMKQSLQSFTTISEQVKIR</sequence>
<dbReference type="GO" id="GO:0016020">
    <property type="term" value="C:membrane"/>
    <property type="evidence" value="ECO:0007669"/>
    <property type="project" value="UniProtKB-SubCell"/>
</dbReference>
<dbReference type="GO" id="GO:0007165">
    <property type="term" value="P:signal transduction"/>
    <property type="evidence" value="ECO:0007669"/>
    <property type="project" value="UniProtKB-KW"/>
</dbReference>
<dbReference type="PROSITE" id="PS50111">
    <property type="entry name" value="CHEMOTAXIS_TRANSDUC_2"/>
    <property type="match status" value="1"/>
</dbReference>
<comment type="subcellular location">
    <subcellularLocation>
        <location evidence="1">Membrane</location>
    </subcellularLocation>
</comment>
<evidence type="ECO:0000256" key="4">
    <source>
        <dbReference type="PROSITE-ProRule" id="PRU00284"/>
    </source>
</evidence>
<dbReference type="Gene3D" id="1.10.287.950">
    <property type="entry name" value="Methyl-accepting chemotaxis protein"/>
    <property type="match status" value="1"/>
</dbReference>
<evidence type="ECO:0000259" key="7">
    <source>
        <dbReference type="PROSITE" id="PS50885"/>
    </source>
</evidence>
<comment type="similarity">
    <text evidence="3">Belongs to the methyl-accepting chemotaxis (MCP) protein family.</text>
</comment>
<keyword evidence="5" id="KW-0472">Membrane</keyword>
<feature type="domain" description="HAMP" evidence="7">
    <location>
        <begin position="207"/>
        <end position="259"/>
    </location>
</feature>
<dbReference type="OrthoDB" id="9760371at2"/>
<keyword evidence="2 4" id="KW-0807">Transducer</keyword>
<feature type="transmembrane region" description="Helical" evidence="5">
    <location>
        <begin position="187"/>
        <end position="210"/>
    </location>
</feature>
<protein>
    <submittedName>
        <fullName evidence="8">Methyl-accepting chemotaxis protein</fullName>
    </submittedName>
</protein>
<dbReference type="Pfam" id="PF00672">
    <property type="entry name" value="HAMP"/>
    <property type="match status" value="1"/>
</dbReference>
<evidence type="ECO:0000313" key="9">
    <source>
        <dbReference type="Proteomes" id="UP000229757"/>
    </source>
</evidence>
<proteinExistence type="inferred from homology"/>
<dbReference type="Proteomes" id="UP000229757">
    <property type="component" value="Chromosome"/>
</dbReference>
<dbReference type="InterPro" id="IPR004089">
    <property type="entry name" value="MCPsignal_dom"/>
</dbReference>
<gene>
    <name evidence="8" type="ORF">REIFOR_00923</name>
</gene>
<evidence type="ECO:0000256" key="2">
    <source>
        <dbReference type="ARBA" id="ARBA00023224"/>
    </source>
</evidence>
<evidence type="ECO:0000259" key="6">
    <source>
        <dbReference type="PROSITE" id="PS50111"/>
    </source>
</evidence>
<dbReference type="GO" id="GO:0006935">
    <property type="term" value="P:chemotaxis"/>
    <property type="evidence" value="ECO:0007669"/>
    <property type="project" value="InterPro"/>
</dbReference>
<evidence type="ECO:0000256" key="3">
    <source>
        <dbReference type="ARBA" id="ARBA00029447"/>
    </source>
</evidence>
<dbReference type="Pfam" id="PF00015">
    <property type="entry name" value="MCPsignal"/>
    <property type="match status" value="1"/>
</dbReference>
<evidence type="ECO:0000256" key="5">
    <source>
        <dbReference type="SAM" id="Phobius"/>
    </source>
</evidence>
<keyword evidence="5" id="KW-1133">Transmembrane helix</keyword>
<dbReference type="PANTHER" id="PTHR32089:SF112">
    <property type="entry name" value="LYSOZYME-LIKE PROTEIN-RELATED"/>
    <property type="match status" value="1"/>
</dbReference>
<dbReference type="PROSITE" id="PS50885">
    <property type="entry name" value="HAMP"/>
    <property type="match status" value="1"/>
</dbReference>
<keyword evidence="9" id="KW-1185">Reference proteome</keyword>
<dbReference type="RefSeq" id="WP_100256460.1">
    <property type="nucleotide sequence ID" value="NZ_CP011797.1"/>
</dbReference>
<feature type="domain" description="Methyl-accepting transducer" evidence="6">
    <location>
        <begin position="264"/>
        <end position="500"/>
    </location>
</feature>
<name>A0A2K8KQG2_9GAMM</name>
<dbReference type="PRINTS" id="PR00260">
    <property type="entry name" value="CHEMTRNSDUCR"/>
</dbReference>
<dbReference type="InterPro" id="IPR004090">
    <property type="entry name" value="Chemotax_Me-accpt_rcpt"/>
</dbReference>
<dbReference type="GO" id="GO:0004888">
    <property type="term" value="F:transmembrane signaling receptor activity"/>
    <property type="evidence" value="ECO:0007669"/>
    <property type="project" value="InterPro"/>
</dbReference>
<accession>A0A2K8KQG2</accession>
<keyword evidence="5" id="KW-0812">Transmembrane</keyword>
<dbReference type="AlphaFoldDB" id="A0A2K8KQG2"/>
<dbReference type="CDD" id="cd06225">
    <property type="entry name" value="HAMP"/>
    <property type="match status" value="1"/>
</dbReference>
<organism evidence="8 9">
    <name type="scientific">Reinekea forsetii</name>
    <dbReference type="NCBI Taxonomy" id="1336806"/>
    <lineage>
        <taxon>Bacteria</taxon>
        <taxon>Pseudomonadati</taxon>
        <taxon>Pseudomonadota</taxon>
        <taxon>Gammaproteobacteria</taxon>
        <taxon>Oceanospirillales</taxon>
        <taxon>Saccharospirillaceae</taxon>
        <taxon>Reinekea</taxon>
    </lineage>
</organism>
<dbReference type="SMART" id="SM00283">
    <property type="entry name" value="MA"/>
    <property type="match status" value="1"/>
</dbReference>
<reference evidence="8 9" key="1">
    <citation type="journal article" date="2017" name="Environ. Microbiol.">
        <title>Genomic and physiological analyses of 'Reinekea forsetii' reveal a versatile opportunistic lifestyle during spring algae blooms.</title>
        <authorList>
            <person name="Avci B."/>
            <person name="Hahnke R.L."/>
            <person name="Chafee M."/>
            <person name="Fischer T."/>
            <person name="Gruber-Vodicka H."/>
            <person name="Tegetmeyer H.E."/>
            <person name="Harder J."/>
            <person name="Fuchs B.M."/>
            <person name="Amann R.I."/>
            <person name="Teeling H."/>
        </authorList>
    </citation>
    <scope>NUCLEOTIDE SEQUENCE [LARGE SCALE GENOMIC DNA]</scope>
    <source>
        <strain evidence="8 9">Hel1_31_D35</strain>
    </source>
</reference>
<dbReference type="KEGG" id="rfo:REIFOR_00923"/>
<evidence type="ECO:0000313" key="8">
    <source>
        <dbReference type="EMBL" id="ATX76091.1"/>
    </source>
</evidence>
<evidence type="ECO:0000256" key="1">
    <source>
        <dbReference type="ARBA" id="ARBA00004370"/>
    </source>
</evidence>